<dbReference type="Proteomes" id="UP000257109">
    <property type="component" value="Unassembled WGS sequence"/>
</dbReference>
<evidence type="ECO:0000313" key="2">
    <source>
        <dbReference type="EMBL" id="RDY04551.1"/>
    </source>
</evidence>
<sequence length="64" mass="6981">MLYFQLVPRYIDNATLGSNNANKSSGQDVGEGPKEEALEGPKLQSGAEELEIINLSEEDEAKEI</sequence>
<keyword evidence="3" id="KW-1185">Reference proteome</keyword>
<feature type="non-terminal residue" evidence="2">
    <location>
        <position position="1"/>
    </location>
</feature>
<protein>
    <submittedName>
        <fullName evidence="2">Uncharacterized protein</fullName>
    </submittedName>
</protein>
<gene>
    <name evidence="2" type="ORF">CR513_11739</name>
</gene>
<accession>A0A371HP13</accession>
<evidence type="ECO:0000256" key="1">
    <source>
        <dbReference type="SAM" id="MobiDB-lite"/>
    </source>
</evidence>
<feature type="compositionally biased region" description="Polar residues" evidence="1">
    <location>
        <begin position="15"/>
        <end position="27"/>
    </location>
</feature>
<feature type="compositionally biased region" description="Acidic residues" evidence="1">
    <location>
        <begin position="48"/>
        <end position="64"/>
    </location>
</feature>
<name>A0A371HP13_MUCPR</name>
<dbReference type="AlphaFoldDB" id="A0A371HP13"/>
<feature type="region of interest" description="Disordered" evidence="1">
    <location>
        <begin position="15"/>
        <end position="64"/>
    </location>
</feature>
<comment type="caution">
    <text evidence="2">The sequence shown here is derived from an EMBL/GenBank/DDBJ whole genome shotgun (WGS) entry which is preliminary data.</text>
</comment>
<evidence type="ECO:0000313" key="3">
    <source>
        <dbReference type="Proteomes" id="UP000257109"/>
    </source>
</evidence>
<dbReference type="EMBL" id="QJKJ01002056">
    <property type="protein sequence ID" value="RDY04551.1"/>
    <property type="molecule type" value="Genomic_DNA"/>
</dbReference>
<reference evidence="2" key="1">
    <citation type="submission" date="2018-05" db="EMBL/GenBank/DDBJ databases">
        <title>Draft genome of Mucuna pruriens seed.</title>
        <authorList>
            <person name="Nnadi N.E."/>
            <person name="Vos R."/>
            <person name="Hasami M.H."/>
            <person name="Devisetty U.K."/>
            <person name="Aguiy J.C."/>
        </authorList>
    </citation>
    <scope>NUCLEOTIDE SEQUENCE [LARGE SCALE GENOMIC DNA]</scope>
    <source>
        <strain evidence="2">JCA_2017</strain>
    </source>
</reference>
<organism evidence="2 3">
    <name type="scientific">Mucuna pruriens</name>
    <name type="common">Velvet bean</name>
    <name type="synonym">Dolichos pruriens</name>
    <dbReference type="NCBI Taxonomy" id="157652"/>
    <lineage>
        <taxon>Eukaryota</taxon>
        <taxon>Viridiplantae</taxon>
        <taxon>Streptophyta</taxon>
        <taxon>Embryophyta</taxon>
        <taxon>Tracheophyta</taxon>
        <taxon>Spermatophyta</taxon>
        <taxon>Magnoliopsida</taxon>
        <taxon>eudicotyledons</taxon>
        <taxon>Gunneridae</taxon>
        <taxon>Pentapetalae</taxon>
        <taxon>rosids</taxon>
        <taxon>fabids</taxon>
        <taxon>Fabales</taxon>
        <taxon>Fabaceae</taxon>
        <taxon>Papilionoideae</taxon>
        <taxon>50 kb inversion clade</taxon>
        <taxon>NPAAA clade</taxon>
        <taxon>indigoferoid/millettioid clade</taxon>
        <taxon>Phaseoleae</taxon>
        <taxon>Mucuna</taxon>
    </lineage>
</organism>
<proteinExistence type="predicted"/>